<dbReference type="Gene3D" id="1.10.260.40">
    <property type="entry name" value="lambda repressor-like DNA-binding domains"/>
    <property type="match status" value="1"/>
</dbReference>
<dbReference type="PROSITE" id="PS50943">
    <property type="entry name" value="HTH_CROC1"/>
    <property type="match status" value="1"/>
</dbReference>
<organism evidence="3 4">
    <name type="scientific">Oceanibacterium hippocampi</name>
    <dbReference type="NCBI Taxonomy" id="745714"/>
    <lineage>
        <taxon>Bacteria</taxon>
        <taxon>Pseudomonadati</taxon>
        <taxon>Pseudomonadota</taxon>
        <taxon>Alphaproteobacteria</taxon>
        <taxon>Sneathiellales</taxon>
        <taxon>Sneathiellaceae</taxon>
        <taxon>Oceanibacterium</taxon>
    </lineage>
</organism>
<dbReference type="RefSeq" id="WP_217808090.1">
    <property type="nucleotide sequence ID" value="NZ_FWFR01000003.1"/>
</dbReference>
<name>A0A1Y5TWL2_9PROT</name>
<evidence type="ECO:0000256" key="1">
    <source>
        <dbReference type="ARBA" id="ARBA00023125"/>
    </source>
</evidence>
<keyword evidence="1 3" id="KW-0238">DNA-binding</keyword>
<dbReference type="Pfam" id="PF07883">
    <property type="entry name" value="Cupin_2"/>
    <property type="match status" value="1"/>
</dbReference>
<dbReference type="PANTHER" id="PTHR46797">
    <property type="entry name" value="HTH-TYPE TRANSCRIPTIONAL REGULATOR"/>
    <property type="match status" value="1"/>
</dbReference>
<dbReference type="InterPro" id="IPR014710">
    <property type="entry name" value="RmlC-like_jellyroll"/>
</dbReference>
<dbReference type="InterPro" id="IPR013096">
    <property type="entry name" value="Cupin_2"/>
</dbReference>
<feature type="domain" description="HTH cro/C1-type" evidence="2">
    <location>
        <begin position="30"/>
        <end position="84"/>
    </location>
</feature>
<sequence length="217" mass="23803">MTVQAPPLTGLRKQDGLSASTDRISMGERLRAVRKKQGLTLSDVAARTGLAISTISKVERGRMALAYDRFMQLASGLGLDVGELFGDGGQSFAPGTVCLTRRGESGLHETENYVYRMLGAELRNKRMVPMYGVLKARDRKTFADYVRHPGEEFLYILAGRVTVEFEGMAPMHLEEEDSLYFDSSRGHIYLTAGDEEARILVVCWNPGGPAGDQLPAG</sequence>
<evidence type="ECO:0000259" key="2">
    <source>
        <dbReference type="PROSITE" id="PS50943"/>
    </source>
</evidence>
<dbReference type="InterPro" id="IPR010982">
    <property type="entry name" value="Lambda_DNA-bd_dom_sf"/>
</dbReference>
<dbReference type="PANTHER" id="PTHR46797:SF20">
    <property type="entry name" value="BLR4304 PROTEIN"/>
    <property type="match status" value="1"/>
</dbReference>
<dbReference type="InterPro" id="IPR001387">
    <property type="entry name" value="Cro/C1-type_HTH"/>
</dbReference>
<dbReference type="SMART" id="SM00530">
    <property type="entry name" value="HTH_XRE"/>
    <property type="match status" value="1"/>
</dbReference>
<dbReference type="SUPFAM" id="SSF47413">
    <property type="entry name" value="lambda repressor-like DNA-binding domains"/>
    <property type="match status" value="1"/>
</dbReference>
<dbReference type="AlphaFoldDB" id="A0A1Y5TWL2"/>
<dbReference type="GO" id="GO:0003677">
    <property type="term" value="F:DNA binding"/>
    <property type="evidence" value="ECO:0007669"/>
    <property type="project" value="UniProtKB-KW"/>
</dbReference>
<dbReference type="InterPro" id="IPR050807">
    <property type="entry name" value="TransReg_Diox_bact_type"/>
</dbReference>
<dbReference type="SUPFAM" id="SSF51182">
    <property type="entry name" value="RmlC-like cupins"/>
    <property type="match status" value="1"/>
</dbReference>
<dbReference type="Proteomes" id="UP000193200">
    <property type="component" value="Unassembled WGS sequence"/>
</dbReference>
<accession>A0A1Y5TWL2</accession>
<dbReference type="InterPro" id="IPR011051">
    <property type="entry name" value="RmlC_Cupin_sf"/>
</dbReference>
<dbReference type="EMBL" id="FWFR01000003">
    <property type="protein sequence ID" value="SLN70137.1"/>
    <property type="molecule type" value="Genomic_DNA"/>
</dbReference>
<dbReference type="Pfam" id="PF01381">
    <property type="entry name" value="HTH_3"/>
    <property type="match status" value="1"/>
</dbReference>
<proteinExistence type="predicted"/>
<keyword evidence="4" id="KW-1185">Reference proteome</keyword>
<dbReference type="Gene3D" id="2.60.120.10">
    <property type="entry name" value="Jelly Rolls"/>
    <property type="match status" value="1"/>
</dbReference>
<dbReference type="CDD" id="cd02209">
    <property type="entry name" value="cupin_XRE_C"/>
    <property type="match status" value="1"/>
</dbReference>
<dbReference type="InParanoid" id="A0A1Y5TWL2"/>
<evidence type="ECO:0000313" key="4">
    <source>
        <dbReference type="Proteomes" id="UP000193200"/>
    </source>
</evidence>
<dbReference type="GO" id="GO:0005829">
    <property type="term" value="C:cytosol"/>
    <property type="evidence" value="ECO:0007669"/>
    <property type="project" value="TreeGrafter"/>
</dbReference>
<evidence type="ECO:0000313" key="3">
    <source>
        <dbReference type="EMBL" id="SLN70137.1"/>
    </source>
</evidence>
<dbReference type="GO" id="GO:0003700">
    <property type="term" value="F:DNA-binding transcription factor activity"/>
    <property type="evidence" value="ECO:0007669"/>
    <property type="project" value="TreeGrafter"/>
</dbReference>
<reference evidence="3 4" key="1">
    <citation type="submission" date="2017-03" db="EMBL/GenBank/DDBJ databases">
        <authorList>
            <person name="Afonso C.L."/>
            <person name="Miller P.J."/>
            <person name="Scott M.A."/>
            <person name="Spackman E."/>
            <person name="Goraichik I."/>
            <person name="Dimitrov K.M."/>
            <person name="Suarez D.L."/>
            <person name="Swayne D.E."/>
        </authorList>
    </citation>
    <scope>NUCLEOTIDE SEQUENCE [LARGE SCALE GENOMIC DNA]</scope>
    <source>
        <strain evidence="3 4">CECT 7691</strain>
    </source>
</reference>
<dbReference type="CDD" id="cd00093">
    <property type="entry name" value="HTH_XRE"/>
    <property type="match status" value="1"/>
</dbReference>
<gene>
    <name evidence="3" type="ORF">OCH7691_03249</name>
</gene>
<protein>
    <submittedName>
        <fullName evidence="3">DNA-binding transcriptional repressor PuuR</fullName>
    </submittedName>
</protein>